<dbReference type="AlphaFoldDB" id="A0A165AWC1"/>
<proteinExistence type="predicted"/>
<keyword evidence="2" id="KW-1185">Reference proteome</keyword>
<name>A0A165AWC1_EXIGL</name>
<dbReference type="InParanoid" id="A0A165AWC1"/>
<dbReference type="Proteomes" id="UP000077266">
    <property type="component" value="Unassembled WGS sequence"/>
</dbReference>
<gene>
    <name evidence="1" type="ORF">EXIGLDRAFT_707035</name>
</gene>
<evidence type="ECO:0000313" key="1">
    <source>
        <dbReference type="EMBL" id="KZV79468.1"/>
    </source>
</evidence>
<protein>
    <submittedName>
        <fullName evidence="1">Uncharacterized protein</fullName>
    </submittedName>
</protein>
<sequence length="163" mass="17004">MDLENIILLQKARQTYSDGLTARRVLAGLGLGAWPEPTMTSCSRAGAAVAIQPSSGAAGGGVPPNWIPPGSLSASCTQQLCMDTPEMDNSRCPSVIRGWSIRAQTSELAALSVPIHTSTDPLMIVVQATGVPPHGSGYYRTLLAATGGKVAQRGLPTDVIEHR</sequence>
<accession>A0A165AWC1</accession>
<evidence type="ECO:0000313" key="2">
    <source>
        <dbReference type="Proteomes" id="UP000077266"/>
    </source>
</evidence>
<organism evidence="1 2">
    <name type="scientific">Exidia glandulosa HHB12029</name>
    <dbReference type="NCBI Taxonomy" id="1314781"/>
    <lineage>
        <taxon>Eukaryota</taxon>
        <taxon>Fungi</taxon>
        <taxon>Dikarya</taxon>
        <taxon>Basidiomycota</taxon>
        <taxon>Agaricomycotina</taxon>
        <taxon>Agaricomycetes</taxon>
        <taxon>Auriculariales</taxon>
        <taxon>Exidiaceae</taxon>
        <taxon>Exidia</taxon>
    </lineage>
</organism>
<dbReference type="EMBL" id="KV426614">
    <property type="protein sequence ID" value="KZV79468.1"/>
    <property type="molecule type" value="Genomic_DNA"/>
</dbReference>
<reference evidence="1 2" key="1">
    <citation type="journal article" date="2016" name="Mol. Biol. Evol.">
        <title>Comparative Genomics of Early-Diverging Mushroom-Forming Fungi Provides Insights into the Origins of Lignocellulose Decay Capabilities.</title>
        <authorList>
            <person name="Nagy L.G."/>
            <person name="Riley R."/>
            <person name="Tritt A."/>
            <person name="Adam C."/>
            <person name="Daum C."/>
            <person name="Floudas D."/>
            <person name="Sun H."/>
            <person name="Yadav J.S."/>
            <person name="Pangilinan J."/>
            <person name="Larsson K.H."/>
            <person name="Matsuura K."/>
            <person name="Barry K."/>
            <person name="Labutti K."/>
            <person name="Kuo R."/>
            <person name="Ohm R.A."/>
            <person name="Bhattacharya S.S."/>
            <person name="Shirouzu T."/>
            <person name="Yoshinaga Y."/>
            <person name="Martin F.M."/>
            <person name="Grigoriev I.V."/>
            <person name="Hibbett D.S."/>
        </authorList>
    </citation>
    <scope>NUCLEOTIDE SEQUENCE [LARGE SCALE GENOMIC DNA]</scope>
    <source>
        <strain evidence="1 2">HHB12029</strain>
    </source>
</reference>